<dbReference type="Pfam" id="PF00795">
    <property type="entry name" value="CN_hydrolase"/>
    <property type="match status" value="1"/>
</dbReference>
<comment type="catalytic activity">
    <reaction evidence="9">
        <text>N-terminal S-1,2-diacyl-sn-glyceryl-L-cysteinyl-[lipoprotein] + a glycerophospholipid = N-acyl-S-1,2-diacyl-sn-glyceryl-L-cysteinyl-[lipoprotein] + a 2-acyl-sn-glycero-3-phospholipid + H(+)</text>
        <dbReference type="Rhea" id="RHEA:48228"/>
        <dbReference type="Rhea" id="RHEA-COMP:14681"/>
        <dbReference type="Rhea" id="RHEA-COMP:14684"/>
        <dbReference type="ChEBI" id="CHEBI:15378"/>
        <dbReference type="ChEBI" id="CHEBI:136912"/>
        <dbReference type="ChEBI" id="CHEBI:140656"/>
        <dbReference type="ChEBI" id="CHEBI:140657"/>
        <dbReference type="ChEBI" id="CHEBI:140660"/>
        <dbReference type="EC" id="2.3.1.269"/>
    </reaction>
</comment>
<accession>A0ABW9XEY4</accession>
<evidence type="ECO:0000256" key="6">
    <source>
        <dbReference type="ARBA" id="ARBA00022989"/>
    </source>
</evidence>
<dbReference type="EMBL" id="JAAAPO010000004">
    <property type="protein sequence ID" value="NBC37069.1"/>
    <property type="molecule type" value="Genomic_DNA"/>
</dbReference>
<evidence type="ECO:0000313" key="12">
    <source>
        <dbReference type="Proteomes" id="UP000753724"/>
    </source>
</evidence>
<evidence type="ECO:0000259" key="10">
    <source>
        <dbReference type="PROSITE" id="PS50263"/>
    </source>
</evidence>
<evidence type="ECO:0000313" key="11">
    <source>
        <dbReference type="EMBL" id="NBC37069.1"/>
    </source>
</evidence>
<proteinExistence type="inferred from homology"/>
<feature type="transmembrane region" description="Helical" evidence="9">
    <location>
        <begin position="23"/>
        <end position="41"/>
    </location>
</feature>
<feature type="transmembrane region" description="Helical" evidence="9">
    <location>
        <begin position="144"/>
        <end position="166"/>
    </location>
</feature>
<evidence type="ECO:0000256" key="7">
    <source>
        <dbReference type="ARBA" id="ARBA00023136"/>
    </source>
</evidence>
<dbReference type="PANTHER" id="PTHR38686">
    <property type="entry name" value="APOLIPOPROTEIN N-ACYLTRANSFERASE"/>
    <property type="match status" value="1"/>
</dbReference>
<organism evidence="11 12">
    <name type="scientific">Novosphingobium ovatum</name>
    <dbReference type="NCBI Taxonomy" id="1908523"/>
    <lineage>
        <taxon>Bacteria</taxon>
        <taxon>Pseudomonadati</taxon>
        <taxon>Pseudomonadota</taxon>
        <taxon>Alphaproteobacteria</taxon>
        <taxon>Sphingomonadales</taxon>
        <taxon>Sphingomonadaceae</taxon>
        <taxon>Novosphingobium</taxon>
    </lineage>
</organism>
<reference evidence="12" key="1">
    <citation type="submission" date="2020-01" db="EMBL/GenBank/DDBJ databases">
        <title>Sphingomonas sp. strain CSW-10.</title>
        <authorList>
            <person name="Chen W.-M."/>
        </authorList>
    </citation>
    <scope>NUCLEOTIDE SEQUENCE [LARGE SCALE GENOMIC DNA]</scope>
    <source>
        <strain evidence="12">FSY-8</strain>
    </source>
</reference>
<keyword evidence="8 9" id="KW-0012">Acyltransferase</keyword>
<keyword evidence="4 9" id="KW-0808">Transferase</keyword>
<comment type="subcellular location">
    <subcellularLocation>
        <location evidence="1 9">Cell membrane</location>
        <topology evidence="1 9">Multi-pass membrane protein</topology>
    </subcellularLocation>
</comment>
<keyword evidence="12" id="KW-1185">Reference proteome</keyword>
<gene>
    <name evidence="9 11" type="primary">lnt</name>
    <name evidence="11" type="ORF">GTZ99_10925</name>
</gene>
<dbReference type="Pfam" id="PF20154">
    <property type="entry name" value="LNT_N"/>
    <property type="match status" value="1"/>
</dbReference>
<dbReference type="HAMAP" id="MF_01148">
    <property type="entry name" value="Lnt"/>
    <property type="match status" value="1"/>
</dbReference>
<evidence type="ECO:0000256" key="3">
    <source>
        <dbReference type="ARBA" id="ARBA00022475"/>
    </source>
</evidence>
<dbReference type="Gene3D" id="3.60.110.10">
    <property type="entry name" value="Carbon-nitrogen hydrolase"/>
    <property type="match status" value="1"/>
</dbReference>
<evidence type="ECO:0000256" key="2">
    <source>
        <dbReference type="ARBA" id="ARBA00010065"/>
    </source>
</evidence>
<keyword evidence="5 9" id="KW-0812">Transmembrane</keyword>
<comment type="pathway">
    <text evidence="9">Protein modification; lipoprotein biosynthesis (N-acyl transfer).</text>
</comment>
<dbReference type="InterPro" id="IPR036526">
    <property type="entry name" value="C-N_Hydrolase_sf"/>
</dbReference>
<feature type="transmembrane region" description="Helical" evidence="9">
    <location>
        <begin position="230"/>
        <end position="252"/>
    </location>
</feature>
<dbReference type="InterPro" id="IPR003010">
    <property type="entry name" value="C-N_Hydrolase"/>
</dbReference>
<feature type="transmembrane region" description="Helical" evidence="9">
    <location>
        <begin position="72"/>
        <end position="92"/>
    </location>
</feature>
<evidence type="ECO:0000256" key="5">
    <source>
        <dbReference type="ARBA" id="ARBA00022692"/>
    </source>
</evidence>
<dbReference type="EC" id="2.3.1.269" evidence="9"/>
<dbReference type="RefSeq" id="WP_161718787.1">
    <property type="nucleotide sequence ID" value="NZ_JAAAPO010000004.1"/>
</dbReference>
<keyword evidence="6 9" id="KW-1133">Transmembrane helix</keyword>
<evidence type="ECO:0000256" key="4">
    <source>
        <dbReference type="ARBA" id="ARBA00022679"/>
    </source>
</evidence>
<dbReference type="SUPFAM" id="SSF56317">
    <property type="entry name" value="Carbon-nitrogen hydrolase"/>
    <property type="match status" value="1"/>
</dbReference>
<dbReference type="CDD" id="cd07571">
    <property type="entry name" value="ALP_N-acyl_transferase"/>
    <property type="match status" value="1"/>
</dbReference>
<name>A0ABW9XEY4_9SPHN</name>
<evidence type="ECO:0000256" key="1">
    <source>
        <dbReference type="ARBA" id="ARBA00004651"/>
    </source>
</evidence>
<dbReference type="Proteomes" id="UP000753724">
    <property type="component" value="Unassembled WGS sequence"/>
</dbReference>
<dbReference type="NCBIfam" id="TIGR00546">
    <property type="entry name" value="lnt"/>
    <property type="match status" value="1"/>
</dbReference>
<evidence type="ECO:0000256" key="8">
    <source>
        <dbReference type="ARBA" id="ARBA00023315"/>
    </source>
</evidence>
<keyword evidence="3 9" id="KW-1003">Cell membrane</keyword>
<dbReference type="PROSITE" id="PS50263">
    <property type="entry name" value="CN_HYDROLASE"/>
    <property type="match status" value="1"/>
</dbReference>
<comment type="similarity">
    <text evidence="2 9">Belongs to the CN hydrolase family. Apolipoprotein N-acyltransferase subfamily.</text>
</comment>
<evidence type="ECO:0000256" key="9">
    <source>
        <dbReference type="HAMAP-Rule" id="MF_01148"/>
    </source>
</evidence>
<comment type="caution">
    <text evidence="11">The sequence shown here is derived from an EMBL/GenBank/DDBJ whole genome shotgun (WGS) entry which is preliminary data.</text>
</comment>
<feature type="transmembrane region" description="Helical" evidence="9">
    <location>
        <begin position="186"/>
        <end position="209"/>
    </location>
</feature>
<feature type="transmembrane region" description="Helical" evidence="9">
    <location>
        <begin position="104"/>
        <end position="132"/>
    </location>
</feature>
<dbReference type="InterPro" id="IPR045378">
    <property type="entry name" value="LNT_N"/>
</dbReference>
<protein>
    <recommendedName>
        <fullName evidence="9">Apolipoprotein N-acyltransferase</fullName>
        <shortName evidence="9">ALP N-acyltransferase</shortName>
        <ecNumber evidence="9">2.3.1.269</ecNumber>
    </recommendedName>
</protein>
<feature type="domain" description="CN hydrolase" evidence="10">
    <location>
        <begin position="267"/>
        <end position="530"/>
    </location>
</feature>
<feature type="transmembrane region" description="Helical" evidence="9">
    <location>
        <begin position="540"/>
        <end position="560"/>
    </location>
</feature>
<dbReference type="PANTHER" id="PTHR38686:SF1">
    <property type="entry name" value="APOLIPOPROTEIN N-ACYLTRANSFERASE"/>
    <property type="match status" value="1"/>
</dbReference>
<sequence length="565" mass="60618">MAKLTDAQRAQLKLKLRLWGRKWWNRIWPAGAVIALGAGGATGFEPWHLWPLTLLSIAGLGWLVSRVAGPGWAFFCGWLWGVGHFSAGNNWIATAFTYQSKMPAALGGAAVVGLSLYLAVWPGLAALLAWYFRDRPVARVTGFAGAWILAELGRAWVITGFAWNPLGAVLLGGFAHPGLAGLAPWLGTYGLSGLVVLLAGCLGEGVRLWRDIRAALALRPANDDGADPRRALRVAGALVAGPLVLVGAGMVWPTPAERVGRVAYTLIQPNVSQEDLDDPAHFDAQFRQSAALSAPRPGPHWRAGQPRLVLWPESGVPEFVRDGYPAWYYAYTFGNDPWLARLRLGRVIGPGGVLLTGTVDLDLKGEEAVGGQNVITAINDQGKITATYAKAHLVPFGEYLPFRSILKPLGLERLVPGNIDFRPGPGPATVDLGPLGRAGMQICYEIIFSGQTTDRAHRADYLFNPSNDGWFGAWGPPQHLAQARLRAIEEGLPVLRSTTNGVSAVVDSSGVVRAHVPRYQAGRLDGLIPAASAPTWFSRWGNMVPVAIAVLLLGASTLVLRSRRG</sequence>
<feature type="transmembrane region" description="Helical" evidence="9">
    <location>
        <begin position="47"/>
        <end position="65"/>
    </location>
</feature>
<dbReference type="InterPro" id="IPR004563">
    <property type="entry name" value="Apolipo_AcylTrfase"/>
</dbReference>
<keyword evidence="7 9" id="KW-0472">Membrane</keyword>
<comment type="function">
    <text evidence="9">Catalyzes the phospholipid dependent N-acylation of the N-terminal cysteine of apolipoprotein, the last step in lipoprotein maturation.</text>
</comment>